<dbReference type="InterPro" id="IPR035986">
    <property type="entry name" value="PKD_dom_sf"/>
</dbReference>
<name>A0A7C4GEQ0_UNCW3</name>
<reference evidence="1" key="1">
    <citation type="journal article" date="2020" name="mSystems">
        <title>Genome- and Community-Level Interaction Insights into Carbon Utilization and Element Cycling Functions of Hydrothermarchaeota in Hydrothermal Sediment.</title>
        <authorList>
            <person name="Zhou Z."/>
            <person name="Liu Y."/>
            <person name="Xu W."/>
            <person name="Pan J."/>
            <person name="Luo Z.H."/>
            <person name="Li M."/>
        </authorList>
    </citation>
    <scope>NUCLEOTIDE SEQUENCE [LARGE SCALE GENOMIC DNA]</scope>
    <source>
        <strain evidence="1">SpSt-488</strain>
    </source>
</reference>
<dbReference type="EMBL" id="DSUT01000038">
    <property type="protein sequence ID" value="HGK27721.1"/>
    <property type="molecule type" value="Genomic_DNA"/>
</dbReference>
<sequence length="458" mass="49745">MRRLVVVAIAMLAGVACQRNRPPAVPELSGPGSGRPGERLTFTVSATDPEGEEVAYKIVWGDTSSIEWSPFYASGQLVRREHVYAESGSYVIRVMARDARMLETDWSKDYPVAIRLLPPGRPQKPEGPVFCTTGVSYQYRFRAAHPQNDSLWYQVDWGGVVADWRGPVHSDSWYRADHTFDTAGSYVLAVRARDSRGQMTSWSDTLVVTVVTIPGGPPTGFGIEAASDTTVRLFWSPPVEGEPSRYRLLFKEIGGQGFAVVAETPALAAVHDPRGLTGTYKIAALFGSAVYEDTVPLSTVPMSTGTITIGEISGPDKPGCGWDRLLGTAKAFRMTDTLYADSVDWFCTDFAPGSNGPTYQVASPDTAPFDPGGSVPPGRWRATLLARLADEQGPVPAVGDTALRKTVALGTTVPVSFGLRTADGYYGVVKVTQIRIANEDIRVQAWFQLVRGLRLVRH</sequence>
<dbReference type="InterPro" id="IPR036116">
    <property type="entry name" value="FN3_sf"/>
</dbReference>
<evidence type="ECO:0008006" key="2">
    <source>
        <dbReference type="Google" id="ProtNLM"/>
    </source>
</evidence>
<proteinExistence type="predicted"/>
<protein>
    <recommendedName>
        <fullName evidence="2">PKD domain-containing protein</fullName>
    </recommendedName>
</protein>
<evidence type="ECO:0000313" key="1">
    <source>
        <dbReference type="EMBL" id="HGK27721.1"/>
    </source>
</evidence>
<gene>
    <name evidence="1" type="ORF">ENS41_02060</name>
</gene>
<organism evidence="1">
    <name type="scientific">candidate division WOR-3 bacterium</name>
    <dbReference type="NCBI Taxonomy" id="2052148"/>
    <lineage>
        <taxon>Bacteria</taxon>
        <taxon>Bacteria division WOR-3</taxon>
    </lineage>
</organism>
<dbReference type="SUPFAM" id="SSF49299">
    <property type="entry name" value="PKD domain"/>
    <property type="match status" value="1"/>
</dbReference>
<dbReference type="SUPFAM" id="SSF49265">
    <property type="entry name" value="Fibronectin type III"/>
    <property type="match status" value="1"/>
</dbReference>
<dbReference type="InterPro" id="IPR013783">
    <property type="entry name" value="Ig-like_fold"/>
</dbReference>
<dbReference type="AlphaFoldDB" id="A0A7C4GEQ0"/>
<comment type="caution">
    <text evidence="1">The sequence shown here is derived from an EMBL/GenBank/DDBJ whole genome shotgun (WGS) entry which is preliminary data.</text>
</comment>
<accession>A0A7C4GEQ0</accession>
<dbReference type="PROSITE" id="PS51257">
    <property type="entry name" value="PROKAR_LIPOPROTEIN"/>
    <property type="match status" value="1"/>
</dbReference>
<dbReference type="Gene3D" id="2.60.40.10">
    <property type="entry name" value="Immunoglobulins"/>
    <property type="match status" value="1"/>
</dbReference>